<evidence type="ECO:0000256" key="3">
    <source>
        <dbReference type="ARBA" id="ARBA00022692"/>
    </source>
</evidence>
<feature type="transmembrane region" description="Helical" evidence="6">
    <location>
        <begin position="344"/>
        <end position="369"/>
    </location>
</feature>
<evidence type="ECO:0000313" key="9">
    <source>
        <dbReference type="Proteomes" id="UP000244867"/>
    </source>
</evidence>
<proteinExistence type="predicted"/>
<dbReference type="AlphaFoldDB" id="A0A2R7YYA4"/>
<keyword evidence="3 6" id="KW-0812">Transmembrane</keyword>
<feature type="transmembrane region" description="Helical" evidence="6">
    <location>
        <begin position="389"/>
        <end position="414"/>
    </location>
</feature>
<feature type="domain" description="ABC3 transporter permease C-terminal" evidence="7">
    <location>
        <begin position="894"/>
        <end position="1011"/>
    </location>
</feature>
<comment type="caution">
    <text evidence="8">The sequence shown here is derived from an EMBL/GenBank/DDBJ whole genome shotgun (WGS) entry which is preliminary data.</text>
</comment>
<evidence type="ECO:0000313" key="8">
    <source>
        <dbReference type="EMBL" id="PUA81284.1"/>
    </source>
</evidence>
<keyword evidence="4 6" id="KW-1133">Transmembrane helix</keyword>
<evidence type="ECO:0000256" key="6">
    <source>
        <dbReference type="SAM" id="Phobius"/>
    </source>
</evidence>
<evidence type="ECO:0000256" key="4">
    <source>
        <dbReference type="ARBA" id="ARBA00022989"/>
    </source>
</evidence>
<dbReference type="OrthoDB" id="5014019at2"/>
<dbReference type="RefSeq" id="WP_108344225.1">
    <property type="nucleotide sequence ID" value="NZ_PYXZ01000003.1"/>
</dbReference>
<dbReference type="InterPro" id="IPR003838">
    <property type="entry name" value="ABC3_permease_C"/>
</dbReference>
<feature type="transmembrane region" description="Helical" evidence="6">
    <location>
        <begin position="467"/>
        <end position="492"/>
    </location>
</feature>
<feature type="transmembrane region" description="Helical" evidence="6">
    <location>
        <begin position="985"/>
        <end position="1008"/>
    </location>
</feature>
<feature type="transmembrane region" description="Helical" evidence="6">
    <location>
        <begin position="943"/>
        <end position="965"/>
    </location>
</feature>
<keyword evidence="9" id="KW-1185">Reference proteome</keyword>
<gene>
    <name evidence="8" type="ORF">C7S10_09670</name>
</gene>
<dbReference type="Proteomes" id="UP000244867">
    <property type="component" value="Unassembled WGS sequence"/>
</dbReference>
<feature type="transmembrane region" description="Helical" evidence="6">
    <location>
        <begin position="519"/>
        <end position="538"/>
    </location>
</feature>
<feature type="transmembrane region" description="Helical" evidence="6">
    <location>
        <begin position="301"/>
        <end position="323"/>
    </location>
</feature>
<dbReference type="GO" id="GO:0005886">
    <property type="term" value="C:plasma membrane"/>
    <property type="evidence" value="ECO:0007669"/>
    <property type="project" value="UniProtKB-SubCell"/>
</dbReference>
<keyword evidence="5 6" id="KW-0472">Membrane</keyword>
<feature type="transmembrane region" description="Helical" evidence="6">
    <location>
        <begin position="887"/>
        <end position="910"/>
    </location>
</feature>
<protein>
    <recommendedName>
        <fullName evidence="7">ABC3 transporter permease C-terminal domain-containing protein</fullName>
    </recommendedName>
</protein>
<comment type="subcellular location">
    <subcellularLocation>
        <location evidence="1">Cell membrane</location>
        <topology evidence="1">Multi-pass membrane protein</topology>
    </subcellularLocation>
</comment>
<organism evidence="8 9">
    <name type="scientific">Nocardioides currus</name>
    <dbReference type="NCBI Taxonomy" id="2133958"/>
    <lineage>
        <taxon>Bacteria</taxon>
        <taxon>Bacillati</taxon>
        <taxon>Actinomycetota</taxon>
        <taxon>Actinomycetes</taxon>
        <taxon>Propionibacteriales</taxon>
        <taxon>Nocardioidaceae</taxon>
        <taxon>Nocardioides</taxon>
    </lineage>
</organism>
<reference evidence="8 9" key="1">
    <citation type="submission" date="2018-03" db="EMBL/GenBank/DDBJ databases">
        <authorList>
            <person name="Keele B.F."/>
        </authorList>
    </citation>
    <scope>NUCLEOTIDE SEQUENCE [LARGE SCALE GENOMIC DNA]</scope>
    <source>
        <strain evidence="8 9">IB-3</strain>
    </source>
</reference>
<dbReference type="EMBL" id="PYXZ01000003">
    <property type="protein sequence ID" value="PUA81284.1"/>
    <property type="molecule type" value="Genomic_DNA"/>
</dbReference>
<evidence type="ECO:0000256" key="2">
    <source>
        <dbReference type="ARBA" id="ARBA00022475"/>
    </source>
</evidence>
<sequence length="1027" mass="106228">MTSLLGTILRGLRSRALLSVGSVVLAAMALGSAVLGPIFAEAVTNSYVVTRLQEAPAASTGLARTFTPDGAVEPAEAIDQAVTASDALNEGPWGTSTATVRSVEYSALRGAMTFWSRDDVCAGLEIEGSCPSAPGEVLMLATDATQAGAKIGRPLDVNIFEPEGVKGQYPRSPLARVTVVGTYATPVSDDVWQYPLQLRSSPEQTSIAGGYQPYKPAPLLTTHETMVRLGADAWSVEVDTPLDVPADATPQDLADAVATAATLKDTDEVDGGTLVGIPDTINLAQVDRDVRDQQSTARKSIAPAVLSLVLVALALLMRLLMAASEIRVPELALASLRGVSSTRLWLLGLAEPLVVLTVAVPLGVGFGVGLGALLTRRWLVPGLPLPLPWLSWAAALLVLAAAIAVACVAVGMVVRDTLASQLSGVRRPQASRRWAIVGQLVLVSLALAVLVSKLSASGQKDPDLTDMVLPVLLAVVAGLAATRLTAWAATWWTRRRSLSRSLSGFVSVRAISRRQEGTLVILPVTAAIAVAVFGAGVYDSAATWRGSVAATASPAATTWSSALSLRETRDLTRRVDPEGEWLMAAASVLNPGASFAVVDASRLATVSTWPETWSPGRTVDQVVDDITLPGAVPQLEGRRLSITVDNEARTSGDLAIEARFGSVGGVPQRAYLGPYESGEQTLSVKLPKTCRAGCPLEGMTLGGGAGTTMEMAGSARVLDISVDGQPVDGGIEGAGWTESADSGAASSVVGLDASGSSIDLTFDDSGGRGMARLTAGGIPLDRPAVRGVDVPDRALVALEETETSGAVPVDPVSTVQGMPFVGPAGLLVDYSSFVADRPVYDNLFATRVLMRSGAPASMSTALTEAGLSVETTYSAQKRVLDQSAYALALRLYAVVAALVLMMALAGLFVSTAVQLPARRRDAAALRVVGVPRSSVMSAVAREFLVVLGGAAVAGILAGSLAQYVVLRTITLGTVEAISTPHLVAAISPVRLAILAAIAVVVLGVAAFFSASLTVRGARGSTLRESAR</sequence>
<dbReference type="Pfam" id="PF02687">
    <property type="entry name" value="FtsX"/>
    <property type="match status" value="1"/>
</dbReference>
<accession>A0A2R7YYA4</accession>
<evidence type="ECO:0000259" key="7">
    <source>
        <dbReference type="Pfam" id="PF02687"/>
    </source>
</evidence>
<feature type="transmembrane region" description="Helical" evidence="6">
    <location>
        <begin position="434"/>
        <end position="455"/>
    </location>
</feature>
<evidence type="ECO:0000256" key="5">
    <source>
        <dbReference type="ARBA" id="ARBA00023136"/>
    </source>
</evidence>
<keyword evidence="2" id="KW-1003">Cell membrane</keyword>
<name>A0A2R7YYA4_9ACTN</name>
<evidence type="ECO:0000256" key="1">
    <source>
        <dbReference type="ARBA" id="ARBA00004651"/>
    </source>
</evidence>